<protein>
    <recommendedName>
        <fullName evidence="6">RING-type domain-containing protein</fullName>
    </recommendedName>
</protein>
<evidence type="ECO:0000313" key="8">
    <source>
        <dbReference type="EMBL" id="CAF3695449.1"/>
    </source>
</evidence>
<feature type="transmembrane region" description="Helical" evidence="5">
    <location>
        <begin position="303"/>
        <end position="327"/>
    </location>
</feature>
<dbReference type="Pfam" id="PF13639">
    <property type="entry name" value="zf-RING_2"/>
    <property type="match status" value="1"/>
</dbReference>
<proteinExistence type="predicted"/>
<sequence length="611" mass="69719">MSTSSIDNGVHNITNSNCEERAIRNNDDRINSLENGLSPTTNQRSTLINDNNERTWINSFNEFDRILSGSLLHLFYRLVDIIILIIGLSSTKNLCYRTNRLVLTSICLLIFYLIDLIIIIYFFFYNKSSNYRRLSEEEKIEQLRRVSALRGIFIFFKLIPVAIGTAYTLTSKLSETNNCELIRFSLGIVCVSTLLIMVIPPTKPELPTRRSLIVEGFILSWILIINLTYIATIGSSMKNVQHSSCIYYNSTDIYLGAPLKSYAYIGIILFSCTTLLHIIHLLISQLCYRLTNGRQLYIYYYGLQYFLTYFGALIVVYYFSVGALFLFQPRSGQPCRENAPTLYKTLLIWQWIRILFPLLVIPLILILCCLGVFFGIILSYCLPASITVPILELLRGWLAASPVPINPNPPATQENIDALPVVLFGQQPDQFNQTECAICQTNFEANEPVKKLDCEHLFHAECVTNWLLITRICPVCRRQENVELVDLPDELILTIMNKIKPQVLLVCSIITVGNNRLEQLALDKCHSIDLTFDYFQSAHESVIQRFYSHVMSRISNNIQSLILNIEHLPKMIGFAEKECNGILPNLTHLKIMLDSESRGTGTPHALGKFLF</sequence>
<accession>A0A813Z593</accession>
<keyword evidence="5" id="KW-0472">Membrane</keyword>
<reference evidence="7" key="1">
    <citation type="submission" date="2021-02" db="EMBL/GenBank/DDBJ databases">
        <authorList>
            <person name="Nowell W R."/>
        </authorList>
    </citation>
    <scope>NUCLEOTIDE SEQUENCE</scope>
</reference>
<name>A0A813Z593_9BILA</name>
<keyword evidence="3" id="KW-0862">Zinc</keyword>
<dbReference type="EMBL" id="CAJNOT010000206">
    <property type="protein sequence ID" value="CAF0893516.1"/>
    <property type="molecule type" value="Genomic_DNA"/>
</dbReference>
<dbReference type="GO" id="GO:0061630">
    <property type="term" value="F:ubiquitin protein ligase activity"/>
    <property type="evidence" value="ECO:0007669"/>
    <property type="project" value="TreeGrafter"/>
</dbReference>
<dbReference type="CDD" id="cd16454">
    <property type="entry name" value="RING-H2_PA-TM-RING"/>
    <property type="match status" value="1"/>
</dbReference>
<dbReference type="Gene3D" id="3.30.40.10">
    <property type="entry name" value="Zinc/RING finger domain, C3HC4 (zinc finger)"/>
    <property type="match status" value="1"/>
</dbReference>
<feature type="transmembrane region" description="Helical" evidence="5">
    <location>
        <begin position="354"/>
        <end position="380"/>
    </location>
</feature>
<dbReference type="EMBL" id="CAJOBD010000607">
    <property type="protein sequence ID" value="CAF3695449.1"/>
    <property type="molecule type" value="Genomic_DNA"/>
</dbReference>
<evidence type="ECO:0000256" key="1">
    <source>
        <dbReference type="ARBA" id="ARBA00022723"/>
    </source>
</evidence>
<evidence type="ECO:0000256" key="2">
    <source>
        <dbReference type="ARBA" id="ARBA00022771"/>
    </source>
</evidence>
<evidence type="ECO:0000313" key="7">
    <source>
        <dbReference type="EMBL" id="CAF0893516.1"/>
    </source>
</evidence>
<dbReference type="GO" id="GO:0005634">
    <property type="term" value="C:nucleus"/>
    <property type="evidence" value="ECO:0007669"/>
    <property type="project" value="TreeGrafter"/>
</dbReference>
<dbReference type="InterPro" id="IPR001841">
    <property type="entry name" value="Znf_RING"/>
</dbReference>
<feature type="transmembrane region" description="Helical" evidence="5">
    <location>
        <begin position="181"/>
        <end position="200"/>
    </location>
</feature>
<keyword evidence="5" id="KW-1133">Transmembrane helix</keyword>
<feature type="transmembrane region" description="Helical" evidence="5">
    <location>
        <begin position="212"/>
        <end position="231"/>
    </location>
</feature>
<gene>
    <name evidence="8" type="ORF">JBS370_LOCUS9144</name>
    <name evidence="7" type="ORF">ZHD862_LOCUS7005</name>
</gene>
<evidence type="ECO:0000256" key="5">
    <source>
        <dbReference type="SAM" id="Phobius"/>
    </source>
</evidence>
<feature type="transmembrane region" description="Helical" evidence="5">
    <location>
        <begin position="148"/>
        <end position="169"/>
    </location>
</feature>
<keyword evidence="5" id="KW-0812">Transmembrane</keyword>
<dbReference type="PANTHER" id="PTHR45931:SF3">
    <property type="entry name" value="RING ZINC FINGER-CONTAINING PROTEIN"/>
    <property type="match status" value="1"/>
</dbReference>
<keyword evidence="2 4" id="KW-0863">Zinc-finger</keyword>
<dbReference type="SMART" id="SM00184">
    <property type="entry name" value="RING"/>
    <property type="match status" value="1"/>
</dbReference>
<comment type="caution">
    <text evidence="7">The sequence shown here is derived from an EMBL/GenBank/DDBJ whole genome shotgun (WGS) entry which is preliminary data.</text>
</comment>
<evidence type="ECO:0000256" key="3">
    <source>
        <dbReference type="ARBA" id="ARBA00022833"/>
    </source>
</evidence>
<dbReference type="Proteomes" id="UP000663836">
    <property type="component" value="Unassembled WGS sequence"/>
</dbReference>
<feature type="transmembrane region" description="Helical" evidence="5">
    <location>
        <begin position="66"/>
        <end position="89"/>
    </location>
</feature>
<dbReference type="PANTHER" id="PTHR45931">
    <property type="entry name" value="SI:CH211-59O9.10"/>
    <property type="match status" value="1"/>
</dbReference>
<dbReference type="SUPFAM" id="SSF57850">
    <property type="entry name" value="RING/U-box"/>
    <property type="match status" value="1"/>
</dbReference>
<evidence type="ECO:0000313" key="9">
    <source>
        <dbReference type="Proteomes" id="UP000663864"/>
    </source>
</evidence>
<dbReference type="InterPro" id="IPR051834">
    <property type="entry name" value="RING_finger_E3_ligase"/>
</dbReference>
<dbReference type="Proteomes" id="UP000663864">
    <property type="component" value="Unassembled WGS sequence"/>
</dbReference>
<feature type="transmembrane region" description="Helical" evidence="5">
    <location>
        <begin position="262"/>
        <end position="283"/>
    </location>
</feature>
<dbReference type="AlphaFoldDB" id="A0A813Z593"/>
<dbReference type="GO" id="GO:0008270">
    <property type="term" value="F:zinc ion binding"/>
    <property type="evidence" value="ECO:0007669"/>
    <property type="project" value="UniProtKB-KW"/>
</dbReference>
<feature type="domain" description="RING-type" evidence="6">
    <location>
        <begin position="436"/>
        <end position="477"/>
    </location>
</feature>
<dbReference type="PROSITE" id="PS50089">
    <property type="entry name" value="ZF_RING_2"/>
    <property type="match status" value="1"/>
</dbReference>
<dbReference type="InterPro" id="IPR013083">
    <property type="entry name" value="Znf_RING/FYVE/PHD"/>
</dbReference>
<evidence type="ECO:0000259" key="6">
    <source>
        <dbReference type="PROSITE" id="PS50089"/>
    </source>
</evidence>
<feature type="transmembrane region" description="Helical" evidence="5">
    <location>
        <begin position="101"/>
        <end position="124"/>
    </location>
</feature>
<keyword evidence="1" id="KW-0479">Metal-binding</keyword>
<dbReference type="GO" id="GO:0006511">
    <property type="term" value="P:ubiquitin-dependent protein catabolic process"/>
    <property type="evidence" value="ECO:0007669"/>
    <property type="project" value="TreeGrafter"/>
</dbReference>
<organism evidence="7 9">
    <name type="scientific">Rotaria sordida</name>
    <dbReference type="NCBI Taxonomy" id="392033"/>
    <lineage>
        <taxon>Eukaryota</taxon>
        <taxon>Metazoa</taxon>
        <taxon>Spiralia</taxon>
        <taxon>Gnathifera</taxon>
        <taxon>Rotifera</taxon>
        <taxon>Eurotatoria</taxon>
        <taxon>Bdelloidea</taxon>
        <taxon>Philodinida</taxon>
        <taxon>Philodinidae</taxon>
        <taxon>Rotaria</taxon>
    </lineage>
</organism>
<evidence type="ECO:0000256" key="4">
    <source>
        <dbReference type="PROSITE-ProRule" id="PRU00175"/>
    </source>
</evidence>